<keyword evidence="5" id="KW-1185">Reference proteome</keyword>
<evidence type="ECO:0000256" key="1">
    <source>
        <dbReference type="SAM" id="MobiDB-lite"/>
    </source>
</evidence>
<dbReference type="STRING" id="1042311.A0A2T3Z7A8"/>
<sequence length="733" mass="76637">MTNQQHEGSGLNWPPRIQRRGLVLASLVLVAFSVIVFVEIATIETVKLERRSIAERQFQLGGFLGGVFREVVDTTAAIASPIAHTTEQEFATTPSRVTEAAITANSVPETTQINDTVASNPSISSPNSLLETLADAVKEAIMTSGQPLASAARHRQTVLSDIIGGDLNALALSEDSSLLPFLKTPRPSSTQNLPTPSVGLLGGFWGDSLTLRIHNARAATEDPMPDSSANGASFLGDLSKIVAEISGIDPAAAARLTDTVLNALHVDSSAVAAAIPKVANEAAVAVADLLPLVIPAVAKAMNQPLPLEPPVSTLDMVETLNKVLQQGTTVINDLSRALEDITDPALLEVVNQLALIVSAVASYLKKPLCAIDQVLDGTSFEEVVPCGKVETGSLTSTGQIATLATPGIPESATRASDSEGIATPAAPKPYLSSENPASPPNPTPPSTPIDESPTKTSNPAPTDGENEGAHSSCPTCPSCDQCPLKICSVKGPESPSVHQPPDASIGPCPGRGFKCDECLDGWFCPPQETPAQVVPCGLGWPCYHCSAGWFCELTETSSPTSPPSSTARSPSKGIGSTSTSSGAAPTKTSKNKNLPTDWSHLGCFQDAISRILLGAKPVDYLRGDMSSKECVDHCISGGYKFAGTENGRECWCGTSIRDDAVRLPESQCGRPYQGQPTELCGGSWAIDVFICSDKGESSQEPSGGPVGGFVFRFLSNLKGSRGKTDHQRLYGVA</sequence>
<organism evidence="4 5">
    <name type="scientific">Trichoderma asperellum (strain ATCC 204424 / CBS 433.97 / NBRC 101777)</name>
    <dbReference type="NCBI Taxonomy" id="1042311"/>
    <lineage>
        <taxon>Eukaryota</taxon>
        <taxon>Fungi</taxon>
        <taxon>Dikarya</taxon>
        <taxon>Ascomycota</taxon>
        <taxon>Pezizomycotina</taxon>
        <taxon>Sordariomycetes</taxon>
        <taxon>Hypocreomycetidae</taxon>
        <taxon>Hypocreales</taxon>
        <taxon>Hypocreaceae</taxon>
        <taxon>Trichoderma</taxon>
    </lineage>
</organism>
<dbReference type="PANTHER" id="PTHR43662">
    <property type="match status" value="1"/>
</dbReference>
<name>A0A2T3Z7A8_TRIA4</name>
<feature type="domain" description="WSC" evidence="3">
    <location>
        <begin position="597"/>
        <end position="692"/>
    </location>
</feature>
<feature type="transmembrane region" description="Helical" evidence="2">
    <location>
        <begin position="21"/>
        <end position="43"/>
    </location>
</feature>
<evidence type="ECO:0000259" key="3">
    <source>
        <dbReference type="PROSITE" id="PS51212"/>
    </source>
</evidence>
<protein>
    <recommendedName>
        <fullName evidence="3">WSC domain-containing protein</fullName>
    </recommendedName>
</protein>
<feature type="compositionally biased region" description="Low complexity" evidence="1">
    <location>
        <begin position="558"/>
        <end position="588"/>
    </location>
</feature>
<keyword evidence="2" id="KW-1133">Transmembrane helix</keyword>
<reference evidence="4 5" key="1">
    <citation type="submission" date="2016-07" db="EMBL/GenBank/DDBJ databases">
        <title>Multiple horizontal gene transfer events from other fungi enriched the ability of initially mycotrophic Trichoderma (Ascomycota) to feed on dead plant biomass.</title>
        <authorList>
            <consortium name="DOE Joint Genome Institute"/>
            <person name="Aerts A."/>
            <person name="Atanasova L."/>
            <person name="Chenthamara K."/>
            <person name="Zhang J."/>
            <person name="Grujic M."/>
            <person name="Henrissat B."/>
            <person name="Kuo A."/>
            <person name="Salamov A."/>
            <person name="Lipzen A."/>
            <person name="Labutti K."/>
            <person name="Barry K."/>
            <person name="Miao Y."/>
            <person name="Rahimi M.J."/>
            <person name="Shen Q."/>
            <person name="Grigoriev I.V."/>
            <person name="Kubicek C.P."/>
            <person name="Druzhinina I.S."/>
        </authorList>
    </citation>
    <scope>NUCLEOTIDE SEQUENCE [LARGE SCALE GENOMIC DNA]</scope>
    <source>
        <strain evidence="4 5">CBS 433.97</strain>
    </source>
</reference>
<dbReference type="Proteomes" id="UP000240493">
    <property type="component" value="Unassembled WGS sequence"/>
</dbReference>
<accession>A0A2T3Z7A8</accession>
<dbReference type="PANTHER" id="PTHR43662:SF3">
    <property type="entry name" value="DOMAIN PROTEIN, PUTATIVE (AFU_ORTHOLOGUE AFUA_6G11970)-RELATED"/>
    <property type="match status" value="1"/>
</dbReference>
<evidence type="ECO:0000313" key="5">
    <source>
        <dbReference type="Proteomes" id="UP000240493"/>
    </source>
</evidence>
<feature type="compositionally biased region" description="Pro residues" evidence="1">
    <location>
        <begin position="437"/>
        <end position="447"/>
    </location>
</feature>
<proteinExistence type="predicted"/>
<feature type="region of interest" description="Disordered" evidence="1">
    <location>
        <begin position="400"/>
        <end position="467"/>
    </location>
</feature>
<feature type="region of interest" description="Disordered" evidence="1">
    <location>
        <begin position="558"/>
        <end position="593"/>
    </location>
</feature>
<dbReference type="SMART" id="SM00321">
    <property type="entry name" value="WSC"/>
    <property type="match status" value="1"/>
</dbReference>
<dbReference type="AlphaFoldDB" id="A0A2T3Z7A8"/>
<gene>
    <name evidence="4" type="ORF">M441DRAFT_27260</name>
</gene>
<dbReference type="EMBL" id="KZ679262">
    <property type="protein sequence ID" value="PTB40711.1"/>
    <property type="molecule type" value="Genomic_DNA"/>
</dbReference>
<evidence type="ECO:0000313" key="4">
    <source>
        <dbReference type="EMBL" id="PTB40711.1"/>
    </source>
</evidence>
<dbReference type="PROSITE" id="PS51212">
    <property type="entry name" value="WSC"/>
    <property type="match status" value="1"/>
</dbReference>
<dbReference type="OrthoDB" id="2019572at2759"/>
<dbReference type="InterPro" id="IPR002889">
    <property type="entry name" value="WSC_carb-bd"/>
</dbReference>
<keyword evidence="2" id="KW-0472">Membrane</keyword>
<keyword evidence="2" id="KW-0812">Transmembrane</keyword>
<dbReference type="Pfam" id="PF01822">
    <property type="entry name" value="WSC"/>
    <property type="match status" value="1"/>
</dbReference>
<evidence type="ECO:0000256" key="2">
    <source>
        <dbReference type="SAM" id="Phobius"/>
    </source>
</evidence>